<protein>
    <submittedName>
        <fullName evidence="2">Uncharacterized protein</fullName>
    </submittedName>
</protein>
<name>A0ABP7DS88_9ACTN</name>
<evidence type="ECO:0000313" key="2">
    <source>
        <dbReference type="EMBL" id="GAA3708395.1"/>
    </source>
</evidence>
<comment type="caution">
    <text evidence="2">The sequence shown here is derived from an EMBL/GenBank/DDBJ whole genome shotgun (WGS) entry which is preliminary data.</text>
</comment>
<accession>A0ABP7DS88</accession>
<evidence type="ECO:0000313" key="3">
    <source>
        <dbReference type="Proteomes" id="UP001500902"/>
    </source>
</evidence>
<keyword evidence="3" id="KW-1185">Reference proteome</keyword>
<dbReference type="EMBL" id="BAAAZP010000197">
    <property type="protein sequence ID" value="GAA3708395.1"/>
    <property type="molecule type" value="Genomic_DNA"/>
</dbReference>
<dbReference type="Proteomes" id="UP001500902">
    <property type="component" value="Unassembled WGS sequence"/>
</dbReference>
<feature type="region of interest" description="Disordered" evidence="1">
    <location>
        <begin position="52"/>
        <end position="111"/>
    </location>
</feature>
<evidence type="ECO:0000256" key="1">
    <source>
        <dbReference type="SAM" id="MobiDB-lite"/>
    </source>
</evidence>
<proteinExistence type="predicted"/>
<gene>
    <name evidence="2" type="ORF">GCM10022224_087410</name>
</gene>
<reference evidence="3" key="1">
    <citation type="journal article" date="2019" name="Int. J. Syst. Evol. Microbiol.">
        <title>The Global Catalogue of Microorganisms (GCM) 10K type strain sequencing project: providing services to taxonomists for standard genome sequencing and annotation.</title>
        <authorList>
            <consortium name="The Broad Institute Genomics Platform"/>
            <consortium name="The Broad Institute Genome Sequencing Center for Infectious Disease"/>
            <person name="Wu L."/>
            <person name="Ma J."/>
        </authorList>
    </citation>
    <scope>NUCLEOTIDE SEQUENCE [LARGE SCALE GENOMIC DNA]</scope>
    <source>
        <strain evidence="3">JCM 16904</strain>
    </source>
</reference>
<organism evidence="2 3">
    <name type="scientific">Nonomuraea antimicrobica</name>
    <dbReference type="NCBI Taxonomy" id="561173"/>
    <lineage>
        <taxon>Bacteria</taxon>
        <taxon>Bacillati</taxon>
        <taxon>Actinomycetota</taxon>
        <taxon>Actinomycetes</taxon>
        <taxon>Streptosporangiales</taxon>
        <taxon>Streptosporangiaceae</taxon>
        <taxon>Nonomuraea</taxon>
    </lineage>
</organism>
<sequence length="111" mass="11511">MGGGLEGVGALVDDLAAVRETGEALEEVVQFIPRKHDSSSYVEIGKGIMRPIRRPDDVGTVAAHRPEGDGRGGSSGVNPSVRAPSGATDLFITVGDERDEPDLPPATSSET</sequence>